<feature type="compositionally biased region" description="Polar residues" evidence="1">
    <location>
        <begin position="179"/>
        <end position="189"/>
    </location>
</feature>
<dbReference type="RefSeq" id="WP_341727149.1">
    <property type="nucleotide sequence ID" value="NZ_JBBWWT010000010.1"/>
</dbReference>
<evidence type="ECO:0000256" key="2">
    <source>
        <dbReference type="SAM" id="SignalP"/>
    </source>
</evidence>
<feature type="signal peptide" evidence="2">
    <location>
        <begin position="1"/>
        <end position="25"/>
    </location>
</feature>
<evidence type="ECO:0000313" key="4">
    <source>
        <dbReference type="Proteomes" id="UP001459204"/>
    </source>
</evidence>
<keyword evidence="4" id="KW-1185">Reference proteome</keyword>
<dbReference type="InterPro" id="IPR021381">
    <property type="entry name" value="DUF3011"/>
</dbReference>
<dbReference type="Pfam" id="PF11218">
    <property type="entry name" value="DUF3011"/>
    <property type="match status" value="1"/>
</dbReference>
<evidence type="ECO:0000313" key="3">
    <source>
        <dbReference type="EMBL" id="MEL1265984.1"/>
    </source>
</evidence>
<accession>A0ABU9J540</accession>
<protein>
    <submittedName>
        <fullName evidence="3">DUF3011 domain-containing protein</fullName>
    </submittedName>
</protein>
<organism evidence="3 4">
    <name type="scientific">Pseudoxanthomonas putridarboris</name>
    <dbReference type="NCBI Taxonomy" id="752605"/>
    <lineage>
        <taxon>Bacteria</taxon>
        <taxon>Pseudomonadati</taxon>
        <taxon>Pseudomonadota</taxon>
        <taxon>Gammaproteobacteria</taxon>
        <taxon>Lysobacterales</taxon>
        <taxon>Lysobacteraceae</taxon>
        <taxon>Pseudoxanthomonas</taxon>
    </lineage>
</organism>
<sequence length="209" mass="22606">MFQRAMFVVSSYLLSCAAVPAAAQATVECHSIHYQYNECWAGQLQAPQLVHQISGSACIVNRSWGFNRRSGYVWVAQGCSAVFADVRGYHHGRGDTWDDDARGYSGHGHDTGALVAGAVLGAIIAGAAEDKDRRHTTSNIDYDRPPAYSGCHGIGCKVDNPDARRDSSQDIDPRPSFDRQGNPNFDTHGNWQGCHGAGCLVDPPDDGNR</sequence>
<evidence type="ECO:0000256" key="1">
    <source>
        <dbReference type="SAM" id="MobiDB-lite"/>
    </source>
</evidence>
<gene>
    <name evidence="3" type="ORF">AAD027_16645</name>
</gene>
<feature type="region of interest" description="Disordered" evidence="1">
    <location>
        <begin position="162"/>
        <end position="189"/>
    </location>
</feature>
<dbReference type="EMBL" id="JBBWWT010000010">
    <property type="protein sequence ID" value="MEL1265984.1"/>
    <property type="molecule type" value="Genomic_DNA"/>
</dbReference>
<proteinExistence type="predicted"/>
<name>A0ABU9J540_9GAMM</name>
<comment type="caution">
    <text evidence="3">The sequence shown here is derived from an EMBL/GenBank/DDBJ whole genome shotgun (WGS) entry which is preliminary data.</text>
</comment>
<keyword evidence="2" id="KW-0732">Signal</keyword>
<dbReference type="Proteomes" id="UP001459204">
    <property type="component" value="Unassembled WGS sequence"/>
</dbReference>
<feature type="compositionally biased region" description="Basic and acidic residues" evidence="1">
    <location>
        <begin position="162"/>
        <end position="177"/>
    </location>
</feature>
<reference evidence="3 4" key="1">
    <citation type="submission" date="2024-04" db="EMBL/GenBank/DDBJ databases">
        <title>Draft genome sequence of Pseudoxanthomonas putridarboris WD12.</title>
        <authorList>
            <person name="Oh J."/>
        </authorList>
    </citation>
    <scope>NUCLEOTIDE SEQUENCE [LARGE SCALE GENOMIC DNA]</scope>
    <source>
        <strain evidence="3 4">WD12</strain>
    </source>
</reference>
<feature type="chain" id="PRO_5046906908" evidence="2">
    <location>
        <begin position="26"/>
        <end position="209"/>
    </location>
</feature>